<keyword evidence="3 6" id="KW-1133">Transmembrane helix</keyword>
<evidence type="ECO:0000259" key="8">
    <source>
        <dbReference type="Pfam" id="PF20877"/>
    </source>
</evidence>
<dbReference type="AlphaFoldDB" id="A0A068S2E5"/>
<dbReference type="PANTHER" id="PTHR12308">
    <property type="entry name" value="ANOCTAMIN"/>
    <property type="match status" value="1"/>
</dbReference>
<dbReference type="GO" id="GO:0016020">
    <property type="term" value="C:membrane"/>
    <property type="evidence" value="ECO:0007669"/>
    <property type="project" value="UniProtKB-SubCell"/>
</dbReference>
<dbReference type="STRING" id="1263082.A0A068S2E5"/>
<name>A0A068S2E5_9FUNG</name>
<feature type="domain" description="Anoctamin alpha-beta plait" evidence="8">
    <location>
        <begin position="55"/>
        <end position="180"/>
    </location>
</feature>
<feature type="transmembrane region" description="Helical" evidence="6">
    <location>
        <begin position="224"/>
        <end position="251"/>
    </location>
</feature>
<dbReference type="InterPro" id="IPR049456">
    <property type="entry name" value="Anoctamin_N_fung"/>
</dbReference>
<keyword evidence="2 6" id="KW-0812">Transmembrane</keyword>
<evidence type="ECO:0000259" key="7">
    <source>
        <dbReference type="Pfam" id="PF04547"/>
    </source>
</evidence>
<keyword evidence="4 6" id="KW-0472">Membrane</keyword>
<accession>A0A068S2E5</accession>
<feature type="transmembrane region" description="Helical" evidence="6">
    <location>
        <begin position="367"/>
        <end position="393"/>
    </location>
</feature>
<sequence>MSEQQQNTGPASFSHLFPVPPGTPTTEQKPPSTQQQQQQQQPAVEHTNTLSSNAGVDYVIVFRFPTDKRDATIETRVRDSMIALTAKLTRANLCYQVKPGRTHGTLLVLVGCPTSTLEQELERERIRDFLLGIRVKGLDDEDAGLGDTTGLTDAERLRVVYEILTGPESDGGANVSPNLDPYVESIMALHDDRFDKEWIHSWSRKWLIDKDDLTKIRNHFGEKVAYYFAFLQYYFLWLIAPASVGGLMVMFGGRSLSITYSLGMLIWSVTFIEMWKRKEHELAVEWNVRNCSKHERKRVEFKGDRTVKDQVTGEEVPYCPPWKIFTRRAMSIPGVAIGAAALSVIVACVFVLQLFLHEYYNGPFRQILHYAPTIGYVLLIPTMTNIYSAWMRILNNYEMHKTETSWEYHYTQKIFVANFLVAYLSLFFIAWIYIPFGDHVLPYLTELNVSHSHQKVDFQRLRGQLVYFVVTGQLIGFATEMILPYAMKLVMPKVEKVLHKDEGQDADTATDLSDDAASSKFMQKVYKEVDLPDYNIYTDYVEMVIQFGYVSMFSSVWPLTSLCCLINNWVELRGDALKICKYTRRPIPLRAEGVGPWIGNMETLTWLSSVTMSSFAYLFHPTTNIHSSYTPIFTILAILLSEHLYVVLRLVIRSSVQALPSWSDIVVRKEEFNLKKIWLNKLMATGKAKRSATIDASPSGSSGRTRDLRVESPDPRTRSLWSIDSTPEATALQLIQNAFKTE</sequence>
<dbReference type="OrthoDB" id="296386at2759"/>
<evidence type="ECO:0000256" key="2">
    <source>
        <dbReference type="ARBA" id="ARBA00022692"/>
    </source>
</evidence>
<dbReference type="Pfam" id="PF04547">
    <property type="entry name" value="Anoctamin"/>
    <property type="match status" value="1"/>
</dbReference>
<comment type="caution">
    <text evidence="9">The sequence shown here is derived from an EMBL/GenBank/DDBJ whole genome shotgun (WGS) entry which is preliminary data.</text>
</comment>
<evidence type="ECO:0000313" key="10">
    <source>
        <dbReference type="Proteomes" id="UP000027586"/>
    </source>
</evidence>
<feature type="transmembrane region" description="Helical" evidence="6">
    <location>
        <begin position="257"/>
        <end position="275"/>
    </location>
</feature>
<dbReference type="EMBL" id="CBTN010000035">
    <property type="protein sequence ID" value="CDH56175.1"/>
    <property type="molecule type" value="Genomic_DNA"/>
</dbReference>
<feature type="compositionally biased region" description="Low complexity" evidence="5">
    <location>
        <begin position="24"/>
        <end position="42"/>
    </location>
</feature>
<feature type="transmembrane region" description="Helical" evidence="6">
    <location>
        <begin position="632"/>
        <end position="652"/>
    </location>
</feature>
<protein>
    <submittedName>
        <fullName evidence="9">Plasma membrane channel protein</fullName>
    </submittedName>
</protein>
<dbReference type="Pfam" id="PF20877">
    <property type="entry name" value="Anoctamin_N"/>
    <property type="match status" value="1"/>
</dbReference>
<feature type="region of interest" description="Disordered" evidence="5">
    <location>
        <begin position="1"/>
        <end position="46"/>
    </location>
</feature>
<evidence type="ECO:0000256" key="6">
    <source>
        <dbReference type="SAM" id="Phobius"/>
    </source>
</evidence>
<dbReference type="InterPro" id="IPR049452">
    <property type="entry name" value="Anoctamin_TM"/>
</dbReference>
<gene>
    <name evidence="9" type="ORF">LCOR_07257.1</name>
</gene>
<dbReference type="InterPro" id="IPR007632">
    <property type="entry name" value="Anoctamin"/>
</dbReference>
<dbReference type="GO" id="GO:0032541">
    <property type="term" value="C:cortical endoplasmic reticulum"/>
    <property type="evidence" value="ECO:0007669"/>
    <property type="project" value="TreeGrafter"/>
</dbReference>
<feature type="region of interest" description="Disordered" evidence="5">
    <location>
        <begin position="690"/>
        <end position="719"/>
    </location>
</feature>
<dbReference type="GO" id="GO:0005254">
    <property type="term" value="F:chloride channel activity"/>
    <property type="evidence" value="ECO:0007669"/>
    <property type="project" value="TreeGrafter"/>
</dbReference>
<organism evidence="9 10">
    <name type="scientific">Lichtheimia corymbifera JMRC:FSU:9682</name>
    <dbReference type="NCBI Taxonomy" id="1263082"/>
    <lineage>
        <taxon>Eukaryota</taxon>
        <taxon>Fungi</taxon>
        <taxon>Fungi incertae sedis</taxon>
        <taxon>Mucoromycota</taxon>
        <taxon>Mucoromycotina</taxon>
        <taxon>Mucoromycetes</taxon>
        <taxon>Mucorales</taxon>
        <taxon>Lichtheimiaceae</taxon>
        <taxon>Lichtheimia</taxon>
    </lineage>
</organism>
<evidence type="ECO:0000256" key="5">
    <source>
        <dbReference type="SAM" id="MobiDB-lite"/>
    </source>
</evidence>
<dbReference type="PANTHER" id="PTHR12308:SF73">
    <property type="entry name" value="ANOCTAMIN"/>
    <property type="match status" value="1"/>
</dbReference>
<feature type="compositionally biased region" description="Basic and acidic residues" evidence="5">
    <location>
        <begin position="704"/>
        <end position="717"/>
    </location>
</feature>
<feature type="transmembrane region" description="Helical" evidence="6">
    <location>
        <begin position="465"/>
        <end position="486"/>
    </location>
</feature>
<dbReference type="Proteomes" id="UP000027586">
    <property type="component" value="Unassembled WGS sequence"/>
</dbReference>
<keyword evidence="10" id="KW-1185">Reference proteome</keyword>
<feature type="transmembrane region" description="Helical" evidence="6">
    <location>
        <begin position="414"/>
        <end position="434"/>
    </location>
</feature>
<feature type="transmembrane region" description="Helical" evidence="6">
    <location>
        <begin position="332"/>
        <end position="355"/>
    </location>
</feature>
<comment type="subcellular location">
    <subcellularLocation>
        <location evidence="1">Membrane</location>
        <topology evidence="1">Multi-pass membrane protein</topology>
    </subcellularLocation>
</comment>
<feature type="compositionally biased region" description="Polar residues" evidence="5">
    <location>
        <begin position="1"/>
        <end position="11"/>
    </location>
</feature>
<evidence type="ECO:0000256" key="4">
    <source>
        <dbReference type="ARBA" id="ARBA00023136"/>
    </source>
</evidence>
<evidence type="ECO:0000256" key="3">
    <source>
        <dbReference type="ARBA" id="ARBA00022989"/>
    </source>
</evidence>
<proteinExistence type="predicted"/>
<evidence type="ECO:0000256" key="1">
    <source>
        <dbReference type="ARBA" id="ARBA00004141"/>
    </source>
</evidence>
<evidence type="ECO:0000313" key="9">
    <source>
        <dbReference type="EMBL" id="CDH56175.1"/>
    </source>
</evidence>
<feature type="compositionally biased region" description="Polar residues" evidence="5">
    <location>
        <begin position="694"/>
        <end position="703"/>
    </location>
</feature>
<dbReference type="VEuPathDB" id="FungiDB:LCOR_07257.1"/>
<reference evidence="9" key="1">
    <citation type="submission" date="2013-08" db="EMBL/GenBank/DDBJ databases">
        <title>Gene expansion shapes genome architecture in the human pathogen Lichtheimia corymbifera: an evolutionary genomics analysis in the ancient terrestrial Mucorales (Mucoromycotina).</title>
        <authorList>
            <person name="Schwartze V.U."/>
            <person name="Winter S."/>
            <person name="Shelest E."/>
            <person name="Marcet-Houben M."/>
            <person name="Horn F."/>
            <person name="Wehner S."/>
            <person name="Hoffmann K."/>
            <person name="Riege K."/>
            <person name="Sammeth M."/>
            <person name="Nowrousian M."/>
            <person name="Valiante V."/>
            <person name="Linde J."/>
            <person name="Jacobsen I.D."/>
            <person name="Marz M."/>
            <person name="Brakhage A.A."/>
            <person name="Gabaldon T."/>
            <person name="Bocker S."/>
            <person name="Voigt K."/>
        </authorList>
    </citation>
    <scope>NUCLEOTIDE SEQUENCE [LARGE SCALE GENOMIC DNA]</scope>
    <source>
        <strain evidence="9">FSU 9682</strain>
    </source>
</reference>
<feature type="domain" description="Anoctamin transmembrane" evidence="7">
    <location>
        <begin position="216"/>
        <end position="669"/>
    </location>
</feature>